<proteinExistence type="predicted"/>
<dbReference type="GO" id="GO:0006154">
    <property type="term" value="P:adenosine catabolic process"/>
    <property type="evidence" value="ECO:0007669"/>
    <property type="project" value="TreeGrafter"/>
</dbReference>
<protein>
    <recommendedName>
        <fullName evidence="8">Adenosine deaminase</fullName>
    </recommendedName>
</protein>
<dbReference type="GO" id="GO:0005615">
    <property type="term" value="C:extracellular space"/>
    <property type="evidence" value="ECO:0007669"/>
    <property type="project" value="TreeGrafter"/>
</dbReference>
<evidence type="ECO:0000256" key="3">
    <source>
        <dbReference type="ARBA" id="ARBA00022801"/>
    </source>
</evidence>
<evidence type="ECO:0000313" key="7">
    <source>
        <dbReference type="Proteomes" id="UP001208570"/>
    </source>
</evidence>
<dbReference type="Gene3D" id="3.20.20.140">
    <property type="entry name" value="Metal-dependent hydrolases"/>
    <property type="match status" value="1"/>
</dbReference>
<evidence type="ECO:0000259" key="5">
    <source>
        <dbReference type="Pfam" id="PF01833"/>
    </source>
</evidence>
<organism evidence="6 7">
    <name type="scientific">Paralvinella palmiformis</name>
    <dbReference type="NCBI Taxonomy" id="53620"/>
    <lineage>
        <taxon>Eukaryota</taxon>
        <taxon>Metazoa</taxon>
        <taxon>Spiralia</taxon>
        <taxon>Lophotrochozoa</taxon>
        <taxon>Annelida</taxon>
        <taxon>Polychaeta</taxon>
        <taxon>Sedentaria</taxon>
        <taxon>Canalipalpata</taxon>
        <taxon>Terebellida</taxon>
        <taxon>Terebelliformia</taxon>
        <taxon>Alvinellidae</taxon>
        <taxon>Paralvinella</taxon>
    </lineage>
</organism>
<evidence type="ECO:0000256" key="2">
    <source>
        <dbReference type="ARBA" id="ARBA00022723"/>
    </source>
</evidence>
<dbReference type="InterPro" id="IPR002909">
    <property type="entry name" value="IPT_dom"/>
</dbReference>
<comment type="caution">
    <text evidence="6">The sequence shown here is derived from an EMBL/GenBank/DDBJ whole genome shotgun (WGS) entry which is preliminary data.</text>
</comment>
<dbReference type="CDD" id="cd00102">
    <property type="entry name" value="IPT"/>
    <property type="match status" value="1"/>
</dbReference>
<dbReference type="PANTHER" id="PTHR11409:SF39">
    <property type="entry name" value="ADENOSINE DEAMINASE 2"/>
    <property type="match status" value="1"/>
</dbReference>
<accession>A0AAD9J892</accession>
<keyword evidence="3" id="KW-0378">Hydrolase</keyword>
<dbReference type="InterPro" id="IPR001365">
    <property type="entry name" value="A_deaminase_dom"/>
</dbReference>
<comment type="cofactor">
    <cofactor evidence="1">
        <name>Zn(2+)</name>
        <dbReference type="ChEBI" id="CHEBI:29105"/>
    </cofactor>
</comment>
<evidence type="ECO:0000313" key="6">
    <source>
        <dbReference type="EMBL" id="KAK2148037.1"/>
    </source>
</evidence>
<dbReference type="SUPFAM" id="SSF81296">
    <property type="entry name" value="E set domains"/>
    <property type="match status" value="1"/>
</dbReference>
<keyword evidence="7" id="KW-1185">Reference proteome</keyword>
<dbReference type="Proteomes" id="UP001208570">
    <property type="component" value="Unassembled WGS sequence"/>
</dbReference>
<evidence type="ECO:0000259" key="4">
    <source>
        <dbReference type="Pfam" id="PF00962"/>
    </source>
</evidence>
<keyword evidence="2" id="KW-0479">Metal-binding</keyword>
<name>A0AAD9J892_9ANNE</name>
<dbReference type="InterPro" id="IPR014756">
    <property type="entry name" value="Ig_E-set"/>
</dbReference>
<dbReference type="InterPro" id="IPR013783">
    <property type="entry name" value="Ig-like_fold"/>
</dbReference>
<reference evidence="6" key="1">
    <citation type="journal article" date="2023" name="Mol. Biol. Evol.">
        <title>Third-Generation Sequencing Reveals the Adaptive Role of the Epigenome in Three Deep-Sea Polychaetes.</title>
        <authorList>
            <person name="Perez M."/>
            <person name="Aroh O."/>
            <person name="Sun Y."/>
            <person name="Lan Y."/>
            <person name="Juniper S.K."/>
            <person name="Young C.R."/>
            <person name="Angers B."/>
            <person name="Qian P.Y."/>
        </authorList>
    </citation>
    <scope>NUCLEOTIDE SEQUENCE</scope>
    <source>
        <strain evidence="6">P08H-3</strain>
    </source>
</reference>
<dbReference type="InterPro" id="IPR006330">
    <property type="entry name" value="Ado/ade_deaminase"/>
</dbReference>
<evidence type="ECO:0000256" key="1">
    <source>
        <dbReference type="ARBA" id="ARBA00001947"/>
    </source>
</evidence>
<dbReference type="InterPro" id="IPR032466">
    <property type="entry name" value="Metal_Hydrolase"/>
</dbReference>
<dbReference type="EMBL" id="JAODUP010000519">
    <property type="protein sequence ID" value="KAK2148037.1"/>
    <property type="molecule type" value="Genomic_DNA"/>
</dbReference>
<dbReference type="FunFam" id="3.20.20.140:FF:000185">
    <property type="entry name" value="Uncharacterized protein"/>
    <property type="match status" value="1"/>
</dbReference>
<dbReference type="AlphaFoldDB" id="A0AAD9J892"/>
<feature type="domain" description="Adenosine deaminase" evidence="4">
    <location>
        <begin position="383"/>
        <end position="506"/>
    </location>
</feature>
<dbReference type="GO" id="GO:0004000">
    <property type="term" value="F:adenosine deaminase activity"/>
    <property type="evidence" value="ECO:0007669"/>
    <property type="project" value="TreeGrafter"/>
</dbReference>
<feature type="domain" description="IPT/TIG" evidence="5">
    <location>
        <begin position="534"/>
        <end position="607"/>
    </location>
</feature>
<sequence>MRPITDYYQLRGDFICSGSIRIVLDRSASIWSRLARCGVFTLQEEIVDRYLQYKKYEHFLEVKDSGFPPQRPIQEVLDIIQSSDVYRLLEKLPKGGNMHTHENHQLSKKTLYDIVWASEDFQYLYILPEDHPTTPWTLDFFINPPPGQGWTKVMNHPNLTKEMIEQHQTLIGTLSAEAKKYPSDSAMRWDEMNRLWDRGSTQLISNIKIKPLYLRALYESALDEGVQYLETRKNFGAAEMLYELSSDPEYEPTYGKKFLDTNGELDINLTINVTREFIGERPEFIGHRRITYSTRFSENDAIRQDVEKAIAFRQKYPDHFKGYDLVAEEDFGHSHLYFVEELLTLYDPMTQKSKVDVFLHTAETSWPEDLMTAEAPEDLVASAENALDALLLGTKRIGHGLAYIKYPYLLNELRSRQVAVEICPVSNQILGLQADLRNHPGQHYIQMGIPVVLGADDPGSFGYDNFTVDWYEVFMGWGLGLRQLKKLAQNALDFSTMTDDQKREAYEKWTPYWDAYIANISAEACRAPLNASQPLFYRLIPKEGALVEETAVHVYGRHFERAVCRSVRCRFGAVESSVTRYVSSTHVMCTSPPGNGSEFSVAVTISLDGGLTYFDTGKAFTYKHDTSRHEPTELCVKSGATNVRLITNNINIIIVMILAVSKIFI</sequence>
<dbReference type="Pfam" id="PF00962">
    <property type="entry name" value="A_deaminase"/>
    <property type="match status" value="1"/>
</dbReference>
<dbReference type="GO" id="GO:0046872">
    <property type="term" value="F:metal ion binding"/>
    <property type="evidence" value="ECO:0007669"/>
    <property type="project" value="UniProtKB-KW"/>
</dbReference>
<dbReference type="GO" id="GO:0046103">
    <property type="term" value="P:inosine biosynthetic process"/>
    <property type="evidence" value="ECO:0007669"/>
    <property type="project" value="TreeGrafter"/>
</dbReference>
<dbReference type="PANTHER" id="PTHR11409">
    <property type="entry name" value="ADENOSINE DEAMINASE"/>
    <property type="match status" value="1"/>
</dbReference>
<dbReference type="SUPFAM" id="SSF51556">
    <property type="entry name" value="Metallo-dependent hydrolases"/>
    <property type="match status" value="1"/>
</dbReference>
<dbReference type="Gene3D" id="2.60.40.10">
    <property type="entry name" value="Immunoglobulins"/>
    <property type="match status" value="1"/>
</dbReference>
<gene>
    <name evidence="6" type="ORF">LSH36_519g01009</name>
</gene>
<evidence type="ECO:0008006" key="8">
    <source>
        <dbReference type="Google" id="ProtNLM"/>
    </source>
</evidence>
<dbReference type="Pfam" id="PF01833">
    <property type="entry name" value="TIG"/>
    <property type="match status" value="1"/>
</dbReference>